<dbReference type="InterPro" id="IPR017943">
    <property type="entry name" value="Bactericidal_perm-incr_a/b_dom"/>
</dbReference>
<proteinExistence type="inferred from homology"/>
<feature type="chain" id="PRO_5034032322" description="Lipid-binding serum glycoprotein N-terminal domain-containing protein" evidence="2">
    <location>
        <begin position="20"/>
        <end position="495"/>
    </location>
</feature>
<evidence type="ECO:0000259" key="3">
    <source>
        <dbReference type="Pfam" id="PF01273"/>
    </source>
</evidence>
<dbReference type="AlphaFoldDB" id="A0A8C8Z0Z9"/>
<reference evidence="4" key="2">
    <citation type="submission" date="2025-09" db="UniProtKB">
        <authorList>
            <consortium name="Ensembl"/>
        </authorList>
    </citation>
    <scope>IDENTIFICATION</scope>
</reference>
<dbReference type="Gene3D" id="3.15.10.10">
    <property type="entry name" value="Bactericidal permeability-increasing protein, domain 1"/>
    <property type="match status" value="1"/>
</dbReference>
<evidence type="ECO:0000313" key="4">
    <source>
        <dbReference type="Ensembl" id="ENSPSMP00000007189.1"/>
    </source>
</evidence>
<dbReference type="SUPFAM" id="SSF55394">
    <property type="entry name" value="Bactericidal permeability-increasing protein, BPI"/>
    <property type="match status" value="1"/>
</dbReference>
<keyword evidence="2" id="KW-0732">Signal</keyword>
<organism evidence="4 5">
    <name type="scientific">Prolemur simus</name>
    <name type="common">Greater bamboo lemur</name>
    <name type="synonym">Hapalemur simus</name>
    <dbReference type="NCBI Taxonomy" id="1328070"/>
    <lineage>
        <taxon>Eukaryota</taxon>
        <taxon>Metazoa</taxon>
        <taxon>Chordata</taxon>
        <taxon>Craniata</taxon>
        <taxon>Vertebrata</taxon>
        <taxon>Euteleostomi</taxon>
        <taxon>Mammalia</taxon>
        <taxon>Eutheria</taxon>
        <taxon>Euarchontoglires</taxon>
        <taxon>Primates</taxon>
        <taxon>Strepsirrhini</taxon>
        <taxon>Lemuriformes</taxon>
        <taxon>Lemuridae</taxon>
        <taxon>Prolemur</taxon>
    </lineage>
</organism>
<dbReference type="PANTHER" id="PTHR46019:SF7">
    <property type="entry name" value="BPI FOLD CONTAINING FAMILY B, MEMBER 5"/>
    <property type="match status" value="1"/>
</dbReference>
<dbReference type="PANTHER" id="PTHR46019">
    <property type="entry name" value="BPI FOLD-CONTAINING FAMILY B MEMBER 4-RELATED"/>
    <property type="match status" value="1"/>
</dbReference>
<evidence type="ECO:0000256" key="2">
    <source>
        <dbReference type="SAM" id="SignalP"/>
    </source>
</evidence>
<dbReference type="GeneTree" id="ENSGT01100000263546"/>
<evidence type="ECO:0000313" key="5">
    <source>
        <dbReference type="Proteomes" id="UP000694414"/>
    </source>
</evidence>
<keyword evidence="5" id="KW-1185">Reference proteome</keyword>
<comment type="similarity">
    <text evidence="1">Belongs to the BPI/LBP/Plunc superfamily. BPI/LBP family.</text>
</comment>
<dbReference type="Ensembl" id="ENSPSMT00000008465.1">
    <property type="protein sequence ID" value="ENSPSMP00000007189.1"/>
    <property type="gene ID" value="ENSPSMG00000005355.1"/>
</dbReference>
<name>A0A8C8Z0Z9_PROSS</name>
<sequence length="495" mass="54384">MLLLWGLLLCQGLLPQAQGEAQHLLHLRISNNQLETVISDLFSEHRILDRLVSLPMTGAMSKSVTVLDHLPFVRKGLSKKSSGLDLSLVGDLLSGRSLPLLRDLLQAGGLVVEDAKGPEVTLQILSDSLLQVTLRCKLYLSLQEILRLKVIKNIRIGVRLEHTGNKTKVAFEECHSPPGYLSIEVLEPMDSLLVNKVLKLVTSVLDEALPFLLQKIVCPLATTLLNLVLEDLLQITLPPAGSSPEDFQYCVTTTELTEEAILMTVQLVTPCSPGQRAPRPKRLAPQSLPRLAQGSMADLVFGLEVYNDILSCLYTSTETPVDPQDPTVTTFHPCLHLFCFTLVQASRQSRGSIGLTINTPDPPMVHLDGHMATVVQPGSLVLLGPSDTSSVSVSWVSEIKGFCPPGAWVHGEGPSRACWLREGRLKAFLLELLQRVFLPHHNGEPHFVLCRAHVPCTLACIRRVQRAPAARGLVLVPWVGCELPTARTEEAERRR</sequence>
<dbReference type="InterPro" id="IPR051660">
    <property type="entry name" value="BPI_fold-BPI/LBP"/>
</dbReference>
<accession>A0A8C8Z0Z9</accession>
<feature type="signal peptide" evidence="2">
    <location>
        <begin position="1"/>
        <end position="19"/>
    </location>
</feature>
<dbReference type="Proteomes" id="UP000694414">
    <property type="component" value="Unplaced"/>
</dbReference>
<reference evidence="4" key="1">
    <citation type="submission" date="2025-08" db="UniProtKB">
        <authorList>
            <consortium name="Ensembl"/>
        </authorList>
    </citation>
    <scope>IDENTIFICATION</scope>
</reference>
<protein>
    <recommendedName>
        <fullName evidence="3">Lipid-binding serum glycoprotein N-terminal domain-containing protein</fullName>
    </recommendedName>
</protein>
<dbReference type="Pfam" id="PF01273">
    <property type="entry name" value="LBP_BPI_CETP"/>
    <property type="match status" value="1"/>
</dbReference>
<evidence type="ECO:0000256" key="1">
    <source>
        <dbReference type="ARBA" id="ARBA00007292"/>
    </source>
</evidence>
<feature type="domain" description="Lipid-binding serum glycoprotein N-terminal" evidence="3">
    <location>
        <begin position="126"/>
        <end position="226"/>
    </location>
</feature>
<dbReference type="GO" id="GO:0008289">
    <property type="term" value="F:lipid binding"/>
    <property type="evidence" value="ECO:0007669"/>
    <property type="project" value="InterPro"/>
</dbReference>
<dbReference type="InterPro" id="IPR017942">
    <property type="entry name" value="Lipid-bd_serum_glycop_N"/>
</dbReference>